<feature type="region of interest" description="Disordered" evidence="1">
    <location>
        <begin position="1"/>
        <end position="23"/>
    </location>
</feature>
<proteinExistence type="predicted"/>
<comment type="caution">
    <text evidence="2">The sequence shown here is derived from an EMBL/GenBank/DDBJ whole genome shotgun (WGS) entry which is preliminary data.</text>
</comment>
<sequence>MNDGSASDQEVSKSSAAQARPTIKVECSSPEDLEAAEACIRTLYLQRSPLEGVPTTLDPGESISFLIKVAQWGHFWQAECIARHCCAGLALLTKAEGFKARHVNTLLEELPSYLKSSEAREDVVANACSQWLLKTFKDVHEVVTDNEERRIFCELCPDAVKLWAKKDDLCGCENDVATALGCWSSGKQGASGRGDAGHVAAEDGRRRVRASRGMASSSPPDPH</sequence>
<reference evidence="2" key="2">
    <citation type="submission" date="2020-06" db="EMBL/GenBank/DDBJ databases">
        <authorList>
            <consortium name="DOE Joint Genome Institute"/>
            <person name="Calhoun S."/>
            <person name="Polle J.E."/>
            <person name="Mckie-Krisberg Z."/>
            <person name="Prochnik S."/>
            <person name="Neofotis P."/>
            <person name="Yim W.C."/>
            <person name="Hathwaik L.T."/>
            <person name="Jenkins J."/>
            <person name="Molina H."/>
            <person name="Bunkenborg J."/>
            <person name="Grigoriev I.V."/>
            <person name="Barry K."/>
            <person name="Schmutz J."/>
            <person name="Jin E."/>
            <person name="Cushman J.C."/>
            <person name="Magnuson J.K."/>
        </authorList>
    </citation>
    <scope>NUCLEOTIDE SEQUENCE</scope>
    <source>
        <strain evidence="2">CCAP 19/18</strain>
    </source>
</reference>
<evidence type="ECO:0000313" key="2">
    <source>
        <dbReference type="EMBL" id="KAF5829671.1"/>
    </source>
</evidence>
<dbReference type="EMBL" id="MU070128">
    <property type="protein sequence ID" value="KAF5829671.1"/>
    <property type="molecule type" value="Genomic_DNA"/>
</dbReference>
<keyword evidence="3" id="KW-1185">Reference proteome</keyword>
<evidence type="ECO:0000313" key="3">
    <source>
        <dbReference type="Proteomes" id="UP000815325"/>
    </source>
</evidence>
<feature type="region of interest" description="Disordered" evidence="1">
    <location>
        <begin position="186"/>
        <end position="223"/>
    </location>
</feature>
<name>A0ABQ7G502_DUNSA</name>
<feature type="compositionally biased region" description="Polar residues" evidence="1">
    <location>
        <begin position="1"/>
        <end position="17"/>
    </location>
</feature>
<organism evidence="2 3">
    <name type="scientific">Dunaliella salina</name>
    <name type="common">Green alga</name>
    <name type="synonym">Protococcus salinus</name>
    <dbReference type="NCBI Taxonomy" id="3046"/>
    <lineage>
        <taxon>Eukaryota</taxon>
        <taxon>Viridiplantae</taxon>
        <taxon>Chlorophyta</taxon>
        <taxon>core chlorophytes</taxon>
        <taxon>Chlorophyceae</taxon>
        <taxon>CS clade</taxon>
        <taxon>Chlamydomonadales</taxon>
        <taxon>Dunaliellaceae</taxon>
        <taxon>Dunaliella</taxon>
    </lineage>
</organism>
<gene>
    <name evidence="2" type="ORF">DUNSADRAFT_15671</name>
</gene>
<evidence type="ECO:0000256" key="1">
    <source>
        <dbReference type="SAM" id="MobiDB-lite"/>
    </source>
</evidence>
<dbReference type="EMBL" id="MU070128">
    <property type="protein sequence ID" value="KAF5829672.1"/>
    <property type="molecule type" value="Genomic_DNA"/>
</dbReference>
<feature type="compositionally biased region" description="Polar residues" evidence="1">
    <location>
        <begin position="214"/>
        <end position="223"/>
    </location>
</feature>
<dbReference type="Proteomes" id="UP000815325">
    <property type="component" value="Unassembled WGS sequence"/>
</dbReference>
<accession>A0ABQ7G502</accession>
<protein>
    <submittedName>
        <fullName evidence="2">Uncharacterized protein</fullName>
    </submittedName>
</protein>
<reference evidence="2" key="1">
    <citation type="submission" date="2017-08" db="EMBL/GenBank/DDBJ databases">
        <authorList>
            <person name="Polle J.E."/>
            <person name="Barry K."/>
            <person name="Cushman J."/>
            <person name="Schmutz J."/>
            <person name="Tran D."/>
            <person name="Hathwaick L.T."/>
            <person name="Yim W.C."/>
            <person name="Jenkins J."/>
            <person name="Mckie-Krisberg Z.M."/>
            <person name="Prochnik S."/>
            <person name="Lindquist E."/>
            <person name="Dockter R.B."/>
            <person name="Adam C."/>
            <person name="Molina H."/>
            <person name="Bunkerborg J."/>
            <person name="Jin E."/>
            <person name="Buchheim M."/>
            <person name="Magnuson J."/>
        </authorList>
    </citation>
    <scope>NUCLEOTIDE SEQUENCE</scope>
    <source>
        <strain evidence="2">CCAP 19/18</strain>
    </source>
</reference>